<dbReference type="Gene3D" id="3.20.20.70">
    <property type="entry name" value="Aldolase class I"/>
    <property type="match status" value="1"/>
</dbReference>
<dbReference type="InterPro" id="IPR024521">
    <property type="entry name" value="ArsS-like_C"/>
</dbReference>
<reference evidence="7" key="1">
    <citation type="submission" date="2021-01" db="EMBL/GenBank/DDBJ databases">
        <title>Modified the classification status of verrucomicrobia.</title>
        <authorList>
            <person name="Feng X."/>
        </authorList>
    </citation>
    <scope>NUCLEOTIDE SEQUENCE</scope>
    <source>
        <strain evidence="7">5K15</strain>
    </source>
</reference>
<gene>
    <name evidence="7" type="primary">arsS</name>
    <name evidence="7" type="ORF">JIN83_01810</name>
</gene>
<evidence type="ECO:0000313" key="8">
    <source>
        <dbReference type="Proteomes" id="UP000634206"/>
    </source>
</evidence>
<keyword evidence="2" id="KW-0949">S-adenosyl-L-methionine</keyword>
<dbReference type="NCBIfam" id="TIGR04167">
    <property type="entry name" value="rSAM_SeCys"/>
    <property type="match status" value="1"/>
</dbReference>
<dbReference type="CDD" id="cd01335">
    <property type="entry name" value="Radical_SAM"/>
    <property type="match status" value="1"/>
</dbReference>
<dbReference type="GO" id="GO:0046872">
    <property type="term" value="F:metal ion binding"/>
    <property type="evidence" value="ECO:0007669"/>
    <property type="project" value="UniProtKB-KW"/>
</dbReference>
<evidence type="ECO:0000259" key="6">
    <source>
        <dbReference type="Pfam" id="PF12345"/>
    </source>
</evidence>
<dbReference type="InterPro" id="IPR013785">
    <property type="entry name" value="Aldolase_TIM"/>
</dbReference>
<keyword evidence="5" id="KW-0411">Iron-sulfur</keyword>
<evidence type="ECO:0000256" key="4">
    <source>
        <dbReference type="ARBA" id="ARBA00023004"/>
    </source>
</evidence>
<dbReference type="PANTHER" id="PTHR43728">
    <property type="entry name" value="SLR0304 PROTEIN"/>
    <property type="match status" value="1"/>
</dbReference>
<evidence type="ECO:0000313" key="7">
    <source>
        <dbReference type="EMBL" id="MBK1853682.1"/>
    </source>
</evidence>
<dbReference type="EMBL" id="JAENIG010000001">
    <property type="protein sequence ID" value="MBK1853682.1"/>
    <property type="molecule type" value="Genomic_DNA"/>
</dbReference>
<name>A0AAE2SB10_9BACT</name>
<keyword evidence="8" id="KW-1185">Reference proteome</keyword>
<evidence type="ECO:0000256" key="3">
    <source>
        <dbReference type="ARBA" id="ARBA00022723"/>
    </source>
</evidence>
<comment type="caution">
    <text evidence="7">The sequence shown here is derived from an EMBL/GenBank/DDBJ whole genome shotgun (WGS) entry which is preliminary data.</text>
</comment>
<evidence type="ECO:0000256" key="1">
    <source>
        <dbReference type="ARBA" id="ARBA00001966"/>
    </source>
</evidence>
<dbReference type="Pfam" id="PF12345">
    <property type="entry name" value="DUF3641"/>
    <property type="match status" value="1"/>
</dbReference>
<dbReference type="InterPro" id="IPR058240">
    <property type="entry name" value="rSAM_sf"/>
</dbReference>
<dbReference type="GO" id="GO:0051536">
    <property type="term" value="F:iron-sulfur cluster binding"/>
    <property type="evidence" value="ECO:0007669"/>
    <property type="project" value="UniProtKB-KW"/>
</dbReference>
<dbReference type="Proteomes" id="UP000634206">
    <property type="component" value="Unassembled WGS sequence"/>
</dbReference>
<accession>A0AAE2SB10</accession>
<dbReference type="RefSeq" id="WP_309488277.1">
    <property type="nucleotide sequence ID" value="NZ_JAENIG010000001.1"/>
</dbReference>
<protein>
    <submittedName>
        <fullName evidence="7">Arsenosugar biosynthesis radical SAM protein ArsS</fullName>
    </submittedName>
</protein>
<dbReference type="GO" id="GO:0003824">
    <property type="term" value="F:catalytic activity"/>
    <property type="evidence" value="ECO:0007669"/>
    <property type="project" value="InterPro"/>
</dbReference>
<dbReference type="AlphaFoldDB" id="A0AAE2SB10"/>
<dbReference type="SUPFAM" id="SSF102114">
    <property type="entry name" value="Radical SAM enzymes"/>
    <property type="match status" value="1"/>
</dbReference>
<dbReference type="InterPro" id="IPR007197">
    <property type="entry name" value="rSAM"/>
</dbReference>
<dbReference type="PANTHER" id="PTHR43728:SF1">
    <property type="entry name" value="FE-S OXIDOREDUCTASE"/>
    <property type="match status" value="1"/>
</dbReference>
<evidence type="ECO:0000256" key="2">
    <source>
        <dbReference type="ARBA" id="ARBA00022691"/>
    </source>
</evidence>
<organism evidence="7 8">
    <name type="scientific">Oceaniferula flava</name>
    <dbReference type="NCBI Taxonomy" id="2800421"/>
    <lineage>
        <taxon>Bacteria</taxon>
        <taxon>Pseudomonadati</taxon>
        <taxon>Verrucomicrobiota</taxon>
        <taxon>Verrucomicrobiia</taxon>
        <taxon>Verrucomicrobiales</taxon>
        <taxon>Verrucomicrobiaceae</taxon>
        <taxon>Oceaniferula</taxon>
    </lineage>
</organism>
<comment type="cofactor">
    <cofactor evidence="1">
        <name>[4Fe-4S] cluster</name>
        <dbReference type="ChEBI" id="CHEBI:49883"/>
    </cofactor>
</comment>
<keyword evidence="3" id="KW-0479">Metal-binding</keyword>
<dbReference type="SFLD" id="SFLDS00029">
    <property type="entry name" value="Radical_SAM"/>
    <property type="match status" value="1"/>
</dbReference>
<feature type="domain" description="Arsenosugar biosynthesis radical SAM protein ArsS-like C-terminal" evidence="6">
    <location>
        <begin position="178"/>
        <end position="313"/>
    </location>
</feature>
<proteinExistence type="predicted"/>
<keyword evidence="4" id="KW-0408">Iron</keyword>
<dbReference type="InterPro" id="IPR026351">
    <property type="entry name" value="rSAM_ArsS-like"/>
</dbReference>
<sequence>MNPFQKKLTAGGVPLSRGRFETLQINVGRKCNQVCTHCHVDAGPHRTEMMDEATAHKVGAWIREHRPKIVDITGGAPEISEFFNYFVETARSVGAHVIDRNNLTIIETKSYAYLPEYLAKHQVEVVASLPCYLEENVDEQRGNGVFQKSISALRKLNAAGYGTTLPLTLVYNPIGAKLPPEQSQLEADYKRELEARYGIVFTRLFAVTNLPIARFAVDLREHGQWDYYMELLANSFNPATVDGLMCRSTINIGYEGEVFDCDFNQMLKMQQRADGQPLYLWDITPESMAQQAILTANHCFGCTAGHGSSCTGSLEPSEQVAAI</sequence>
<evidence type="ECO:0000256" key="5">
    <source>
        <dbReference type="ARBA" id="ARBA00023014"/>
    </source>
</evidence>